<dbReference type="PANTHER" id="PTHR36973">
    <property type="entry name" value="SLL1456 PROTEIN-RELATED"/>
    <property type="match status" value="1"/>
</dbReference>
<evidence type="ECO:0000313" key="4">
    <source>
        <dbReference type="Proteomes" id="UP001642464"/>
    </source>
</evidence>
<feature type="domain" description="Methyltransferase FkbM" evidence="2">
    <location>
        <begin position="261"/>
        <end position="439"/>
    </location>
</feature>
<name>A0ABP0SAT3_9DINO</name>
<dbReference type="EMBL" id="CAXAMM010043306">
    <property type="protein sequence ID" value="CAK9109469.1"/>
    <property type="molecule type" value="Genomic_DNA"/>
</dbReference>
<evidence type="ECO:0000313" key="3">
    <source>
        <dbReference type="EMBL" id="CAK9109469.1"/>
    </source>
</evidence>
<keyword evidence="3" id="KW-0808">Transferase</keyword>
<gene>
    <name evidence="3" type="ORF">SCF082_LOCUS50871</name>
</gene>
<protein>
    <submittedName>
        <fullName evidence="3">Methyltransferase sdnD (Sordarin/hypoxysordarin biosynthesis cluster protein D)</fullName>
    </submittedName>
</protein>
<evidence type="ECO:0000256" key="1">
    <source>
        <dbReference type="SAM" id="MobiDB-lite"/>
    </source>
</evidence>
<feature type="non-terminal residue" evidence="3">
    <location>
        <position position="1"/>
    </location>
</feature>
<dbReference type="PANTHER" id="PTHR36973:SF4">
    <property type="entry name" value="NODULATION PROTEIN"/>
    <property type="match status" value="1"/>
</dbReference>
<accession>A0ABP0SAT3</accession>
<proteinExistence type="predicted"/>
<dbReference type="GO" id="GO:0008168">
    <property type="term" value="F:methyltransferase activity"/>
    <property type="evidence" value="ECO:0007669"/>
    <property type="project" value="UniProtKB-KW"/>
</dbReference>
<dbReference type="InterPro" id="IPR029063">
    <property type="entry name" value="SAM-dependent_MTases_sf"/>
</dbReference>
<keyword evidence="4" id="KW-1185">Reference proteome</keyword>
<dbReference type="SUPFAM" id="SSF53335">
    <property type="entry name" value="S-adenosyl-L-methionine-dependent methyltransferases"/>
    <property type="match status" value="1"/>
</dbReference>
<dbReference type="GO" id="GO:0032259">
    <property type="term" value="P:methylation"/>
    <property type="evidence" value="ECO:0007669"/>
    <property type="project" value="UniProtKB-KW"/>
</dbReference>
<dbReference type="InterPro" id="IPR053188">
    <property type="entry name" value="FkbM_Methyltransferase"/>
</dbReference>
<dbReference type="Gene3D" id="3.40.50.150">
    <property type="entry name" value="Vaccinia Virus protein VP39"/>
    <property type="match status" value="1"/>
</dbReference>
<feature type="compositionally biased region" description="Gly residues" evidence="1">
    <location>
        <begin position="677"/>
        <end position="686"/>
    </location>
</feature>
<feature type="region of interest" description="Disordered" evidence="1">
    <location>
        <begin position="667"/>
        <end position="696"/>
    </location>
</feature>
<evidence type="ECO:0000259" key="2">
    <source>
        <dbReference type="Pfam" id="PF05050"/>
    </source>
</evidence>
<keyword evidence="3" id="KW-0489">Methyltransferase</keyword>
<dbReference type="Proteomes" id="UP001642464">
    <property type="component" value="Unassembled WGS sequence"/>
</dbReference>
<dbReference type="Pfam" id="PF05050">
    <property type="entry name" value="Methyltransf_21"/>
    <property type="match status" value="1"/>
</dbReference>
<comment type="caution">
    <text evidence="3">The sequence shown here is derived from an EMBL/GenBank/DDBJ whole genome shotgun (WGS) entry which is preliminary data.</text>
</comment>
<dbReference type="InterPro" id="IPR006342">
    <property type="entry name" value="FkbM_mtfrase"/>
</dbReference>
<organism evidence="3 4">
    <name type="scientific">Durusdinium trenchii</name>
    <dbReference type="NCBI Taxonomy" id="1381693"/>
    <lineage>
        <taxon>Eukaryota</taxon>
        <taxon>Sar</taxon>
        <taxon>Alveolata</taxon>
        <taxon>Dinophyceae</taxon>
        <taxon>Suessiales</taxon>
        <taxon>Symbiodiniaceae</taxon>
        <taxon>Durusdinium</taxon>
    </lineage>
</organism>
<reference evidence="3 4" key="1">
    <citation type="submission" date="2024-02" db="EMBL/GenBank/DDBJ databases">
        <authorList>
            <person name="Chen Y."/>
            <person name="Shah S."/>
            <person name="Dougan E. K."/>
            <person name="Thang M."/>
            <person name="Chan C."/>
        </authorList>
    </citation>
    <scope>NUCLEOTIDE SEQUENCE [LARGE SCALE GENOMIC DNA]</scope>
</reference>
<sequence length="696" mass="76496">CGRRCLQLLEKELLQLVEQPAASEDLLQLPAAVLCFHLLQLLHQLSHIQLGQRVLRKIAALWHAALLMQWPWLMALSWPVFGLLEQVKLSWLNRVAAPLRVLVEETNATSACSSGRKSTAEQHLMRRAASAAAQQVQLGGISVRIDHKGECGWIEGVTRLVLTVRALYEDEAHGFRAWDPKKRSFDLIHLWPNIDQFLESARIDALQILWISHATQLIQALLSSKWDLLDVLCSVENLFLMRSFKLLEELLPAVPSIVEGGANDGIHVAKFLDHWPKAQIFAFEPDPTCFQLLVRNVGGRLIRAGGAHSKLHASALAGTKGTRRLKVRAGNHSKSAVNTLFEPSEYLTENFPEITWDQQYVNVQGVTLDSLFDTDQRLKKVDFIELDIQCGEFEVLEPSVKLLPTATLVLLETCLPPGLCEGTPTWPELHPMLRRKGFVLLATDEPPSSLAEPENLCFDALFANLAQEPTAPLAALDIALEEDLVGEHGTAAAAVAALRAQAEAEDSECGMSQRLVRKAPPSVSELLVMRFLPVVGAGAFLRPSAATIAACRRRFCGAAAMGYTIYSRLRLAALVAEMNGHNAEDPEVQVTRRGGVKLRRSYLVTAQKNRYWPKSHPWDPKGRSKPVALRAARGLGHGLARQVLQRSTGWRSASDLYDLAAAICSEREPGEAPSGPGARGRQGPGAVGDPVVIDFG</sequence>
<dbReference type="NCBIfam" id="TIGR01444">
    <property type="entry name" value="fkbM_fam"/>
    <property type="match status" value="1"/>
</dbReference>